<dbReference type="OrthoDB" id="408373at2759"/>
<organism evidence="2 3">
    <name type="scientific">Polarella glacialis</name>
    <name type="common">Dinoflagellate</name>
    <dbReference type="NCBI Taxonomy" id="89957"/>
    <lineage>
        <taxon>Eukaryota</taxon>
        <taxon>Sar</taxon>
        <taxon>Alveolata</taxon>
        <taxon>Dinophyceae</taxon>
        <taxon>Suessiales</taxon>
        <taxon>Suessiaceae</taxon>
        <taxon>Polarella</taxon>
    </lineage>
</organism>
<accession>A0A813E5U2</accession>
<dbReference type="EMBL" id="CAJNNV010006758">
    <property type="protein sequence ID" value="CAE8594029.1"/>
    <property type="molecule type" value="Genomic_DNA"/>
</dbReference>
<gene>
    <name evidence="2" type="ORF">PGLA1383_LOCUS12605</name>
</gene>
<evidence type="ECO:0000313" key="3">
    <source>
        <dbReference type="Proteomes" id="UP000654075"/>
    </source>
</evidence>
<comment type="caution">
    <text evidence="2">The sequence shown here is derived from an EMBL/GenBank/DDBJ whole genome shotgun (WGS) entry which is preliminary data.</text>
</comment>
<evidence type="ECO:0000313" key="2">
    <source>
        <dbReference type="EMBL" id="CAE8594029.1"/>
    </source>
</evidence>
<evidence type="ECO:0000259" key="1">
    <source>
        <dbReference type="Pfam" id="PF00561"/>
    </source>
</evidence>
<feature type="non-terminal residue" evidence="2">
    <location>
        <position position="132"/>
    </location>
</feature>
<dbReference type="Pfam" id="PF00561">
    <property type="entry name" value="Abhydrolase_1"/>
    <property type="match status" value="1"/>
</dbReference>
<proteinExistence type="predicted"/>
<sequence>AALGLLRSLQRWLSNLSNNLSCSSIGVQLHARTAELRRLRAEVVAEFAQSIQLFQVFPLSFEDTQATEAASKMSDFVQDVESFRSYTGASQVSIVGHSMGAAIALQHATSHPTRVDRLCTSAGAPRVGQAAQ</sequence>
<dbReference type="CDD" id="cd00741">
    <property type="entry name" value="Lipase"/>
    <property type="match status" value="1"/>
</dbReference>
<dbReference type="InterPro" id="IPR029058">
    <property type="entry name" value="AB_hydrolase_fold"/>
</dbReference>
<dbReference type="Proteomes" id="UP000654075">
    <property type="component" value="Unassembled WGS sequence"/>
</dbReference>
<feature type="non-terminal residue" evidence="2">
    <location>
        <position position="1"/>
    </location>
</feature>
<reference evidence="2" key="1">
    <citation type="submission" date="2021-02" db="EMBL/GenBank/DDBJ databases">
        <authorList>
            <person name="Dougan E. K."/>
            <person name="Rhodes N."/>
            <person name="Thang M."/>
            <person name="Chan C."/>
        </authorList>
    </citation>
    <scope>NUCLEOTIDE SEQUENCE</scope>
</reference>
<name>A0A813E5U2_POLGL</name>
<dbReference type="InterPro" id="IPR000073">
    <property type="entry name" value="AB_hydrolase_1"/>
</dbReference>
<keyword evidence="3" id="KW-1185">Reference proteome</keyword>
<dbReference type="Gene3D" id="3.40.50.1820">
    <property type="entry name" value="alpha/beta hydrolase"/>
    <property type="match status" value="1"/>
</dbReference>
<protein>
    <recommendedName>
        <fullName evidence="1">AB hydrolase-1 domain-containing protein</fullName>
    </recommendedName>
</protein>
<feature type="domain" description="AB hydrolase-1" evidence="1">
    <location>
        <begin position="73"/>
        <end position="123"/>
    </location>
</feature>
<dbReference type="AlphaFoldDB" id="A0A813E5U2"/>
<dbReference type="SUPFAM" id="SSF53474">
    <property type="entry name" value="alpha/beta-Hydrolases"/>
    <property type="match status" value="1"/>
</dbReference>